<sequence length="294" mass="32018">MLSFMEFGAVLPQNELGRSTEDILAFAQAADRLGFDHLLAYDHVLGADRRVHPDLPGPYGLDDTFREPFVLFGYLAGTTSLGFATAILIAPQRPTALIAKQAAEVDLLSGGKLRLGCGIGWNHVEYDALGQDFATRGDRFSEQIPLLRELWTNEQITIEGASESIVAAGLAPLPLQRPIPIWIGAFAPPALRRVGELADGWFPMIFPGDKFDAAWGIITQSARDAGRDPAGISIEGQVPGLSDEPSKIDELVSRWRDVHATHVSINTLNQGMRHLDEHLEALEVSARVLGLTPR</sequence>
<dbReference type="Gene3D" id="3.20.20.30">
    <property type="entry name" value="Luciferase-like domain"/>
    <property type="match status" value="1"/>
</dbReference>
<dbReference type="InterPro" id="IPR011251">
    <property type="entry name" value="Luciferase-like_dom"/>
</dbReference>
<evidence type="ECO:0000313" key="4">
    <source>
        <dbReference type="EMBL" id="CAB4871080.1"/>
    </source>
</evidence>
<evidence type="ECO:0000256" key="1">
    <source>
        <dbReference type="ARBA" id="ARBA00023002"/>
    </source>
</evidence>
<dbReference type="InterPro" id="IPR036661">
    <property type="entry name" value="Luciferase-like_sf"/>
</dbReference>
<protein>
    <submittedName>
        <fullName evidence="3">Unannotated protein</fullName>
    </submittedName>
</protein>
<dbReference type="PANTHER" id="PTHR43244">
    <property type="match status" value="1"/>
</dbReference>
<dbReference type="SUPFAM" id="SSF51679">
    <property type="entry name" value="Bacterial luciferase-like"/>
    <property type="match status" value="1"/>
</dbReference>
<dbReference type="InterPro" id="IPR050564">
    <property type="entry name" value="F420-G6PD/mer"/>
</dbReference>
<name>A0A6J6ZN94_9ZZZZ</name>
<dbReference type="EMBL" id="CAFBLT010000001">
    <property type="protein sequence ID" value="CAB4871080.1"/>
    <property type="molecule type" value="Genomic_DNA"/>
</dbReference>
<dbReference type="Pfam" id="PF00296">
    <property type="entry name" value="Bac_luciferase"/>
    <property type="match status" value="1"/>
</dbReference>
<reference evidence="3" key="1">
    <citation type="submission" date="2020-05" db="EMBL/GenBank/DDBJ databases">
        <authorList>
            <person name="Chiriac C."/>
            <person name="Salcher M."/>
            <person name="Ghai R."/>
            <person name="Kavagutti S V."/>
        </authorList>
    </citation>
    <scope>NUCLEOTIDE SEQUENCE</scope>
</reference>
<evidence type="ECO:0000259" key="2">
    <source>
        <dbReference type="Pfam" id="PF00296"/>
    </source>
</evidence>
<keyword evidence="1" id="KW-0560">Oxidoreductase</keyword>
<proteinExistence type="predicted"/>
<evidence type="ECO:0000313" key="3">
    <source>
        <dbReference type="EMBL" id="CAB4818717.1"/>
    </source>
</evidence>
<dbReference type="NCBIfam" id="TIGR03619">
    <property type="entry name" value="F420_Rv2161c"/>
    <property type="match status" value="1"/>
</dbReference>
<dbReference type="EMBL" id="CAFABE010000007">
    <property type="protein sequence ID" value="CAB4818717.1"/>
    <property type="molecule type" value="Genomic_DNA"/>
</dbReference>
<dbReference type="GO" id="GO:0016705">
    <property type="term" value="F:oxidoreductase activity, acting on paired donors, with incorporation or reduction of molecular oxygen"/>
    <property type="evidence" value="ECO:0007669"/>
    <property type="project" value="InterPro"/>
</dbReference>
<dbReference type="PANTHER" id="PTHR43244:SF1">
    <property type="entry name" value="5,10-METHYLENETETRAHYDROMETHANOPTERIN REDUCTASE"/>
    <property type="match status" value="1"/>
</dbReference>
<dbReference type="AlphaFoldDB" id="A0A6J6ZN94"/>
<dbReference type="InterPro" id="IPR019921">
    <property type="entry name" value="Lucif-like_OxRdtase_Rv2161c"/>
</dbReference>
<organism evidence="3">
    <name type="scientific">freshwater metagenome</name>
    <dbReference type="NCBI Taxonomy" id="449393"/>
    <lineage>
        <taxon>unclassified sequences</taxon>
        <taxon>metagenomes</taxon>
        <taxon>ecological metagenomes</taxon>
    </lineage>
</organism>
<evidence type="ECO:0000313" key="5">
    <source>
        <dbReference type="EMBL" id="CAB5018873.1"/>
    </source>
</evidence>
<accession>A0A6J6ZN94</accession>
<feature type="domain" description="Luciferase-like" evidence="2">
    <location>
        <begin position="10"/>
        <end position="235"/>
    </location>
</feature>
<gene>
    <name evidence="3" type="ORF">UFOPK3164_00262</name>
    <name evidence="4" type="ORF">UFOPK3427_00798</name>
    <name evidence="5" type="ORF">UFOPK4112_00781</name>
</gene>
<dbReference type="EMBL" id="CAFBPM010000006">
    <property type="protein sequence ID" value="CAB5018873.1"/>
    <property type="molecule type" value="Genomic_DNA"/>
</dbReference>